<proteinExistence type="predicted"/>
<dbReference type="Pfam" id="PF07715">
    <property type="entry name" value="Plug"/>
    <property type="match status" value="1"/>
</dbReference>
<dbReference type="RefSeq" id="WP_295697730.1">
    <property type="nucleotide sequence ID" value="NZ_CP145316.1"/>
</dbReference>
<reference evidence="2 3" key="1">
    <citation type="submission" date="2024-02" db="EMBL/GenBank/DDBJ databases">
        <title>Genome and pathogenicity analysis of Helicobacter mastomyrinus isolated from mice.</title>
        <authorList>
            <person name="Zhu L."/>
        </authorList>
    </citation>
    <scope>NUCLEOTIDE SEQUENCE [LARGE SCALE GENOMIC DNA]</scope>
    <source>
        <strain evidence="2 3">Hm-17</strain>
    </source>
</reference>
<feature type="domain" description="TonB-dependent receptor plug" evidence="1">
    <location>
        <begin position="3"/>
        <end position="61"/>
    </location>
</feature>
<gene>
    <name evidence="2" type="ORF">V3I05_03905</name>
</gene>
<keyword evidence="2" id="KW-0675">Receptor</keyword>
<evidence type="ECO:0000313" key="2">
    <source>
        <dbReference type="EMBL" id="XAM18832.1"/>
    </source>
</evidence>
<sequence>MPTDYTLILLDGARQDINSTTFPNSTYSQRFFMSPIAIIDRIKIIRGYASTIYDTDAISGAEWSISSLKEVLTNGMQMRL</sequence>
<dbReference type="EMBL" id="CP145316">
    <property type="protein sequence ID" value="XAM18832.1"/>
    <property type="molecule type" value="Genomic_DNA"/>
</dbReference>
<protein>
    <submittedName>
        <fullName evidence="2">TonB-dependent receptor plug domain-containing protein</fullName>
    </submittedName>
</protein>
<organism evidence="2 3">
    <name type="scientific">Helicobacter mastomyrinus</name>
    <dbReference type="NCBI Taxonomy" id="287948"/>
    <lineage>
        <taxon>Bacteria</taxon>
        <taxon>Pseudomonadati</taxon>
        <taxon>Campylobacterota</taxon>
        <taxon>Epsilonproteobacteria</taxon>
        <taxon>Campylobacterales</taxon>
        <taxon>Helicobacteraceae</taxon>
        <taxon>Helicobacter</taxon>
    </lineage>
</organism>
<evidence type="ECO:0000259" key="1">
    <source>
        <dbReference type="Pfam" id="PF07715"/>
    </source>
</evidence>
<evidence type="ECO:0000313" key="3">
    <source>
        <dbReference type="Proteomes" id="UP001434737"/>
    </source>
</evidence>
<dbReference type="Proteomes" id="UP001434737">
    <property type="component" value="Chromosome"/>
</dbReference>
<dbReference type="InterPro" id="IPR012910">
    <property type="entry name" value="Plug_dom"/>
</dbReference>
<keyword evidence="3" id="KW-1185">Reference proteome</keyword>
<dbReference type="InterPro" id="IPR037066">
    <property type="entry name" value="Plug_dom_sf"/>
</dbReference>
<dbReference type="SUPFAM" id="SSF56935">
    <property type="entry name" value="Porins"/>
    <property type="match status" value="1"/>
</dbReference>
<accession>A0ABZ3F6N5</accession>
<dbReference type="Gene3D" id="2.170.130.10">
    <property type="entry name" value="TonB-dependent receptor, plug domain"/>
    <property type="match status" value="1"/>
</dbReference>
<name>A0ABZ3F6N5_9HELI</name>